<sequence length="138" mass="16148">MNWSHLQLQWFKLSHLPILSNTTDQSDLPESYKHIISKMQKNSMLSTTSMIPPIYSMRQLILITLPLLPSNLPGTFALTKMLKKHEEVQKEWASLQHQLITIYFIFQHQTIKLDHSGFVSCQWTSLHMHHNSLHRAFG</sequence>
<organism evidence="1 2">
    <name type="scientific">Cronartium quercuum f. sp. fusiforme G11</name>
    <dbReference type="NCBI Taxonomy" id="708437"/>
    <lineage>
        <taxon>Eukaryota</taxon>
        <taxon>Fungi</taxon>
        <taxon>Dikarya</taxon>
        <taxon>Basidiomycota</taxon>
        <taxon>Pucciniomycotina</taxon>
        <taxon>Pucciniomycetes</taxon>
        <taxon>Pucciniales</taxon>
        <taxon>Coleosporiaceae</taxon>
        <taxon>Cronartium</taxon>
    </lineage>
</organism>
<keyword evidence="2" id="KW-1185">Reference proteome</keyword>
<protein>
    <submittedName>
        <fullName evidence="1">Uncharacterized protein</fullName>
    </submittedName>
</protein>
<name>A0A9P6NBB5_9BASI</name>
<reference evidence="1" key="1">
    <citation type="submission" date="2013-11" db="EMBL/GenBank/DDBJ databases">
        <title>Genome sequence of the fusiform rust pathogen reveals effectors for host alternation and coevolution with pine.</title>
        <authorList>
            <consortium name="DOE Joint Genome Institute"/>
            <person name="Smith K."/>
            <person name="Pendleton A."/>
            <person name="Kubisiak T."/>
            <person name="Anderson C."/>
            <person name="Salamov A."/>
            <person name="Aerts A."/>
            <person name="Riley R."/>
            <person name="Clum A."/>
            <person name="Lindquist E."/>
            <person name="Ence D."/>
            <person name="Campbell M."/>
            <person name="Kronenberg Z."/>
            <person name="Feau N."/>
            <person name="Dhillon B."/>
            <person name="Hamelin R."/>
            <person name="Burleigh J."/>
            <person name="Smith J."/>
            <person name="Yandell M."/>
            <person name="Nelson C."/>
            <person name="Grigoriev I."/>
            <person name="Davis J."/>
        </authorList>
    </citation>
    <scope>NUCLEOTIDE SEQUENCE</scope>
    <source>
        <strain evidence="1">G11</strain>
    </source>
</reference>
<dbReference type="Proteomes" id="UP000886653">
    <property type="component" value="Unassembled WGS sequence"/>
</dbReference>
<evidence type="ECO:0000313" key="1">
    <source>
        <dbReference type="EMBL" id="KAG0140883.1"/>
    </source>
</evidence>
<dbReference type="AlphaFoldDB" id="A0A9P6NBB5"/>
<comment type="caution">
    <text evidence="1">The sequence shown here is derived from an EMBL/GenBank/DDBJ whole genome shotgun (WGS) entry which is preliminary data.</text>
</comment>
<gene>
    <name evidence="1" type="ORF">CROQUDRAFT_326956</name>
</gene>
<proteinExistence type="predicted"/>
<evidence type="ECO:0000313" key="2">
    <source>
        <dbReference type="Proteomes" id="UP000886653"/>
    </source>
</evidence>
<accession>A0A9P6NBB5</accession>
<dbReference type="EMBL" id="MU167414">
    <property type="protein sequence ID" value="KAG0140883.1"/>
    <property type="molecule type" value="Genomic_DNA"/>
</dbReference>